<reference evidence="3" key="1">
    <citation type="submission" date="2020-05" db="EMBL/GenBank/DDBJ databases">
        <authorList>
            <person name="Chiriac C."/>
            <person name="Salcher M."/>
            <person name="Ghai R."/>
            <person name="Kavagutti S V."/>
        </authorList>
    </citation>
    <scope>NUCLEOTIDE SEQUENCE</scope>
</reference>
<dbReference type="InterPro" id="IPR036291">
    <property type="entry name" value="NAD(P)-bd_dom_sf"/>
</dbReference>
<dbReference type="SUPFAM" id="SSF51735">
    <property type="entry name" value="NAD(P)-binding Rossmann-fold domains"/>
    <property type="match status" value="1"/>
</dbReference>
<name>A0A6J6PJ97_9ZZZZ</name>
<gene>
    <name evidence="3" type="ORF">UFOPK2582_00834</name>
</gene>
<dbReference type="GO" id="GO:0016491">
    <property type="term" value="F:oxidoreductase activity"/>
    <property type="evidence" value="ECO:0007669"/>
    <property type="project" value="UniProtKB-KW"/>
</dbReference>
<evidence type="ECO:0000256" key="2">
    <source>
        <dbReference type="ARBA" id="ARBA00023002"/>
    </source>
</evidence>
<evidence type="ECO:0000256" key="1">
    <source>
        <dbReference type="ARBA" id="ARBA00006484"/>
    </source>
</evidence>
<protein>
    <submittedName>
        <fullName evidence="3">Unannotated protein</fullName>
    </submittedName>
</protein>
<proteinExistence type="inferred from homology"/>
<dbReference type="InterPro" id="IPR002347">
    <property type="entry name" value="SDR_fam"/>
</dbReference>
<dbReference type="PANTHER" id="PTHR43669:SF6">
    <property type="entry name" value="DECAPRENYLPHOSPHORYL-2-KETO-BETA-D-ERYTHRO-PENTOSE REDUCTASE"/>
    <property type="match status" value="1"/>
</dbReference>
<dbReference type="AlphaFoldDB" id="A0A6J6PJ97"/>
<dbReference type="PANTHER" id="PTHR43669">
    <property type="entry name" value="5-KETO-D-GLUCONATE 5-REDUCTASE"/>
    <property type="match status" value="1"/>
</dbReference>
<accession>A0A6J6PJ97</accession>
<evidence type="ECO:0000313" key="3">
    <source>
        <dbReference type="EMBL" id="CAB4698739.1"/>
    </source>
</evidence>
<dbReference type="Pfam" id="PF00106">
    <property type="entry name" value="adh_short"/>
    <property type="match status" value="1"/>
</dbReference>
<dbReference type="PRINTS" id="PR00081">
    <property type="entry name" value="GDHRDH"/>
</dbReference>
<sequence>MIETALVLGGSSEIAQAILLELKPQGLKRAVLAVRSPQEIEPLLDSLLPGLDLAVSTWDATDASGSAQMVADAGKILGRIDLVVCAVGMLGHHAGRGMGPEAIELMVQTNFAGPASALSAAAEFLVEQNTADRTQVATLLVLSSVAAARPRKSNFVYGSTKAGLDSFARGLGDALVGTGVRVMVLRPGFVRSRMTTGLEPAPFASDPRQVAVYAARELGKKRSKEVVWIPAKLGPLFAVFTNLPSALWRKIAAER</sequence>
<dbReference type="EMBL" id="CAEZXS010000085">
    <property type="protein sequence ID" value="CAB4698739.1"/>
    <property type="molecule type" value="Genomic_DNA"/>
</dbReference>
<dbReference type="Gene3D" id="3.40.50.720">
    <property type="entry name" value="NAD(P)-binding Rossmann-like Domain"/>
    <property type="match status" value="1"/>
</dbReference>
<dbReference type="PROSITE" id="PS00061">
    <property type="entry name" value="ADH_SHORT"/>
    <property type="match status" value="1"/>
</dbReference>
<keyword evidence="2" id="KW-0560">Oxidoreductase</keyword>
<organism evidence="3">
    <name type="scientific">freshwater metagenome</name>
    <dbReference type="NCBI Taxonomy" id="449393"/>
    <lineage>
        <taxon>unclassified sequences</taxon>
        <taxon>metagenomes</taxon>
        <taxon>ecological metagenomes</taxon>
    </lineage>
</organism>
<dbReference type="InterPro" id="IPR020904">
    <property type="entry name" value="Sc_DH/Rdtase_CS"/>
</dbReference>
<comment type="similarity">
    <text evidence="1">Belongs to the short-chain dehydrogenases/reductases (SDR) family.</text>
</comment>